<accession>A0A369K7R3</accession>
<name>A0A369K7R3_HYPMA</name>
<organism evidence="1 2">
    <name type="scientific">Hypsizygus marmoreus</name>
    <name type="common">White beech mushroom</name>
    <name type="synonym">Agaricus marmoreus</name>
    <dbReference type="NCBI Taxonomy" id="39966"/>
    <lineage>
        <taxon>Eukaryota</taxon>
        <taxon>Fungi</taxon>
        <taxon>Dikarya</taxon>
        <taxon>Basidiomycota</taxon>
        <taxon>Agaricomycotina</taxon>
        <taxon>Agaricomycetes</taxon>
        <taxon>Agaricomycetidae</taxon>
        <taxon>Agaricales</taxon>
        <taxon>Tricholomatineae</taxon>
        <taxon>Lyophyllaceae</taxon>
        <taxon>Hypsizygus</taxon>
    </lineage>
</organism>
<dbReference type="EMBL" id="LUEZ02000021">
    <property type="protein sequence ID" value="RDB26916.1"/>
    <property type="molecule type" value="Genomic_DNA"/>
</dbReference>
<dbReference type="InParanoid" id="A0A369K7R3"/>
<dbReference type="AlphaFoldDB" id="A0A369K7R3"/>
<evidence type="ECO:0000313" key="1">
    <source>
        <dbReference type="EMBL" id="RDB26916.1"/>
    </source>
</evidence>
<gene>
    <name evidence="1" type="ORF">Hypma_004951</name>
</gene>
<keyword evidence="2" id="KW-1185">Reference proteome</keyword>
<protein>
    <submittedName>
        <fullName evidence="1">Uncharacterized protein</fullName>
    </submittedName>
</protein>
<proteinExistence type="predicted"/>
<dbReference type="Proteomes" id="UP000076154">
    <property type="component" value="Unassembled WGS sequence"/>
</dbReference>
<evidence type="ECO:0000313" key="2">
    <source>
        <dbReference type="Proteomes" id="UP000076154"/>
    </source>
</evidence>
<reference evidence="1" key="1">
    <citation type="submission" date="2018-04" db="EMBL/GenBank/DDBJ databases">
        <title>Whole genome sequencing of Hypsizygus marmoreus.</title>
        <authorList>
            <person name="Choi I.-G."/>
            <person name="Min B."/>
            <person name="Kim J.-G."/>
            <person name="Kim S."/>
            <person name="Oh Y.-L."/>
            <person name="Kong W.-S."/>
            <person name="Park H."/>
            <person name="Jeong J."/>
            <person name="Song E.-S."/>
        </authorList>
    </citation>
    <scope>NUCLEOTIDE SEQUENCE [LARGE SCALE GENOMIC DNA]</scope>
    <source>
        <strain evidence="1">51987-8</strain>
    </source>
</reference>
<sequence>MLLDELNASSVPRNAAYIKMGNTGEPARDNLTRDTKSVLAPIARRRRSRSPVSSDDDEEQAMLRLRTTLTTHERHNVYFRATYCDNEGMQDADRRVQQAILQRQGTTTSFCAYCLLRRPRLILKLRSFKTTSVHDSCLCFTTRRVDEGMLGVHKTAEIDYDRPVVTDISIVLSLLRDLYKQCGRYTESLKSQGTGIKFSIAKTASLRTGSTASGRFVEHQVPSK</sequence>
<comment type="caution">
    <text evidence="1">The sequence shown here is derived from an EMBL/GenBank/DDBJ whole genome shotgun (WGS) entry which is preliminary data.</text>
</comment>